<protein>
    <submittedName>
        <fullName evidence="7">Uncharacterized protein</fullName>
    </submittedName>
</protein>
<keyword evidence="8" id="KW-1185">Reference proteome</keyword>
<dbReference type="InterPro" id="IPR036291">
    <property type="entry name" value="NAD(P)-bd_dom_sf"/>
</dbReference>
<evidence type="ECO:0000313" key="7">
    <source>
        <dbReference type="EMBL" id="PHT93668.1"/>
    </source>
</evidence>
<dbReference type="Gene3D" id="3.40.50.720">
    <property type="entry name" value="NAD(P)-binding Rossmann-like Domain"/>
    <property type="match status" value="1"/>
</dbReference>
<dbReference type="STRING" id="4072.A0A2G3AHJ7"/>
<evidence type="ECO:0000256" key="2">
    <source>
        <dbReference type="ARBA" id="ARBA00022516"/>
    </source>
</evidence>
<reference evidence="7 8" key="1">
    <citation type="journal article" date="2014" name="Nat. Genet.">
        <title>Genome sequence of the hot pepper provides insights into the evolution of pungency in Capsicum species.</title>
        <authorList>
            <person name="Kim S."/>
            <person name="Park M."/>
            <person name="Yeom S.I."/>
            <person name="Kim Y.M."/>
            <person name="Lee J.M."/>
            <person name="Lee H.A."/>
            <person name="Seo E."/>
            <person name="Choi J."/>
            <person name="Cheong K."/>
            <person name="Kim K.T."/>
            <person name="Jung K."/>
            <person name="Lee G.W."/>
            <person name="Oh S.K."/>
            <person name="Bae C."/>
            <person name="Kim S.B."/>
            <person name="Lee H.Y."/>
            <person name="Kim S.Y."/>
            <person name="Kim M.S."/>
            <person name="Kang B.C."/>
            <person name="Jo Y.D."/>
            <person name="Yang H.B."/>
            <person name="Jeong H.J."/>
            <person name="Kang W.H."/>
            <person name="Kwon J.K."/>
            <person name="Shin C."/>
            <person name="Lim J.Y."/>
            <person name="Park J.H."/>
            <person name="Huh J.H."/>
            <person name="Kim J.S."/>
            <person name="Kim B.D."/>
            <person name="Cohen O."/>
            <person name="Paran I."/>
            <person name="Suh M.C."/>
            <person name="Lee S.B."/>
            <person name="Kim Y.K."/>
            <person name="Shin Y."/>
            <person name="Noh S.J."/>
            <person name="Park J."/>
            <person name="Seo Y.S."/>
            <person name="Kwon S.Y."/>
            <person name="Kim H.A."/>
            <person name="Park J.M."/>
            <person name="Kim H.J."/>
            <person name="Choi S.B."/>
            <person name="Bosland P.W."/>
            <person name="Reeves G."/>
            <person name="Jo S.H."/>
            <person name="Lee B.W."/>
            <person name="Cho H.T."/>
            <person name="Choi H.S."/>
            <person name="Lee M.S."/>
            <person name="Yu Y."/>
            <person name="Do Choi Y."/>
            <person name="Park B.S."/>
            <person name="van Deynze A."/>
            <person name="Ashrafi H."/>
            <person name="Hill T."/>
            <person name="Kim W.T."/>
            <person name="Pai H.S."/>
            <person name="Ahn H.K."/>
            <person name="Yeam I."/>
            <person name="Giovannoni J.J."/>
            <person name="Rose J.K."/>
            <person name="Sorensen I."/>
            <person name="Lee S.J."/>
            <person name="Kim R.W."/>
            <person name="Choi I.Y."/>
            <person name="Choi B.S."/>
            <person name="Lim J.S."/>
            <person name="Lee Y.H."/>
            <person name="Choi D."/>
        </authorList>
    </citation>
    <scope>NUCLEOTIDE SEQUENCE [LARGE SCALE GENOMIC DNA]</scope>
    <source>
        <strain evidence="8">cv. CM334</strain>
    </source>
</reference>
<dbReference type="SUPFAM" id="SSF51735">
    <property type="entry name" value="NAD(P)-binding Rossmann-fold domains"/>
    <property type="match status" value="1"/>
</dbReference>
<gene>
    <name evidence="7" type="ORF">T459_01550</name>
</gene>
<dbReference type="Proteomes" id="UP000222542">
    <property type="component" value="Unassembled WGS sequence"/>
</dbReference>
<proteinExistence type="predicted"/>
<dbReference type="GO" id="GO:0006633">
    <property type="term" value="P:fatty acid biosynthetic process"/>
    <property type="evidence" value="ECO:0007669"/>
    <property type="project" value="UniProtKB-KW"/>
</dbReference>
<keyword evidence="3" id="KW-0276">Fatty acid metabolism</keyword>
<dbReference type="EMBL" id="AYRZ02000001">
    <property type="protein sequence ID" value="PHT93668.1"/>
    <property type="molecule type" value="Genomic_DNA"/>
</dbReference>
<sequence length="95" mass="9950">MIQGKATRKRAFIAGVAGDNGYGWAIAKSLAAAGAEILVGTWVPEVAESVKEDLGIIGMLVHSHANGPKVSSFEIVKQCIFIGNLSPETIQELGD</sequence>
<dbReference type="PANTHER" id="PTHR43159">
    <property type="entry name" value="ENOYL-[ACYL-CARRIER-PROTEIN] REDUCTASE"/>
    <property type="match status" value="1"/>
</dbReference>
<dbReference type="Gramene" id="PHT93668">
    <property type="protein sequence ID" value="PHT93668"/>
    <property type="gene ID" value="T459_01550"/>
</dbReference>
<dbReference type="PANTHER" id="PTHR43159:SF2">
    <property type="entry name" value="ENOYL-[ACYL-CARRIER-PROTEIN] REDUCTASE [NADH], CHLOROPLASTIC"/>
    <property type="match status" value="1"/>
</dbReference>
<keyword evidence="2" id="KW-0444">Lipid biosynthesis</keyword>
<evidence type="ECO:0000256" key="3">
    <source>
        <dbReference type="ARBA" id="ARBA00022832"/>
    </source>
</evidence>
<keyword evidence="5" id="KW-0443">Lipid metabolism</keyword>
<comment type="pathway">
    <text evidence="1">Lipid metabolism.</text>
</comment>
<comment type="caution">
    <text evidence="7">The sequence shown here is derived from an EMBL/GenBank/DDBJ whole genome shotgun (WGS) entry which is preliminary data.</text>
</comment>
<accession>A0A2G3AHJ7</accession>
<evidence type="ECO:0000256" key="6">
    <source>
        <dbReference type="ARBA" id="ARBA00023160"/>
    </source>
</evidence>
<dbReference type="AlphaFoldDB" id="A0A2G3AHJ7"/>
<dbReference type="GO" id="GO:0004318">
    <property type="term" value="F:enoyl-[acyl-carrier-protein] reductase (NADH) activity"/>
    <property type="evidence" value="ECO:0007669"/>
    <property type="project" value="InterPro"/>
</dbReference>
<evidence type="ECO:0000256" key="1">
    <source>
        <dbReference type="ARBA" id="ARBA00005189"/>
    </source>
</evidence>
<dbReference type="InterPro" id="IPR014358">
    <property type="entry name" value="Enoyl-ACP_Rdtase_NADH"/>
</dbReference>
<keyword evidence="6" id="KW-0275">Fatty acid biosynthesis</keyword>
<evidence type="ECO:0000256" key="5">
    <source>
        <dbReference type="ARBA" id="ARBA00023098"/>
    </source>
</evidence>
<evidence type="ECO:0000313" key="8">
    <source>
        <dbReference type="Proteomes" id="UP000222542"/>
    </source>
</evidence>
<keyword evidence="4" id="KW-0560">Oxidoreductase</keyword>
<evidence type="ECO:0000256" key="4">
    <source>
        <dbReference type="ARBA" id="ARBA00023002"/>
    </source>
</evidence>
<name>A0A2G3AHJ7_CAPAN</name>
<reference evidence="7 8" key="2">
    <citation type="journal article" date="2017" name="Genome Biol.">
        <title>New reference genome sequences of hot pepper reveal the massive evolution of plant disease-resistance genes by retroduplication.</title>
        <authorList>
            <person name="Kim S."/>
            <person name="Park J."/>
            <person name="Yeom S.I."/>
            <person name="Kim Y.M."/>
            <person name="Seo E."/>
            <person name="Kim K.T."/>
            <person name="Kim M.S."/>
            <person name="Lee J.M."/>
            <person name="Cheong K."/>
            <person name="Shin H.S."/>
            <person name="Kim S.B."/>
            <person name="Han K."/>
            <person name="Lee J."/>
            <person name="Park M."/>
            <person name="Lee H.A."/>
            <person name="Lee H.Y."/>
            <person name="Lee Y."/>
            <person name="Oh S."/>
            <person name="Lee J.H."/>
            <person name="Choi E."/>
            <person name="Choi E."/>
            <person name="Lee S.E."/>
            <person name="Jeon J."/>
            <person name="Kim H."/>
            <person name="Choi G."/>
            <person name="Song H."/>
            <person name="Lee J."/>
            <person name="Lee S.C."/>
            <person name="Kwon J.K."/>
            <person name="Lee H.Y."/>
            <person name="Koo N."/>
            <person name="Hong Y."/>
            <person name="Kim R.W."/>
            <person name="Kang W.H."/>
            <person name="Huh J.H."/>
            <person name="Kang B.C."/>
            <person name="Yang T.J."/>
            <person name="Lee Y.H."/>
            <person name="Bennetzen J.L."/>
            <person name="Choi D."/>
        </authorList>
    </citation>
    <scope>NUCLEOTIDE SEQUENCE [LARGE SCALE GENOMIC DNA]</scope>
    <source>
        <strain evidence="8">cv. CM334</strain>
    </source>
</reference>
<organism evidence="7 8">
    <name type="scientific">Capsicum annuum</name>
    <name type="common">Capsicum pepper</name>
    <dbReference type="NCBI Taxonomy" id="4072"/>
    <lineage>
        <taxon>Eukaryota</taxon>
        <taxon>Viridiplantae</taxon>
        <taxon>Streptophyta</taxon>
        <taxon>Embryophyta</taxon>
        <taxon>Tracheophyta</taxon>
        <taxon>Spermatophyta</taxon>
        <taxon>Magnoliopsida</taxon>
        <taxon>eudicotyledons</taxon>
        <taxon>Gunneridae</taxon>
        <taxon>Pentapetalae</taxon>
        <taxon>asterids</taxon>
        <taxon>lamiids</taxon>
        <taxon>Solanales</taxon>
        <taxon>Solanaceae</taxon>
        <taxon>Solanoideae</taxon>
        <taxon>Capsiceae</taxon>
        <taxon>Capsicum</taxon>
    </lineage>
</organism>